<protein>
    <submittedName>
        <fullName evidence="2">Uncharacterized protein</fullName>
    </submittedName>
</protein>
<sequence>MFVSGSLTPAFSEVGLQEDDLISLPPESPQDDPA</sequence>
<evidence type="ECO:0000313" key="2">
    <source>
        <dbReference type="EMBL" id="VEL27876.1"/>
    </source>
</evidence>
<accession>A0A3S5AFD7</accession>
<reference evidence="2" key="1">
    <citation type="submission" date="2018-11" db="EMBL/GenBank/DDBJ databases">
        <authorList>
            <consortium name="Pathogen Informatics"/>
        </authorList>
    </citation>
    <scope>NUCLEOTIDE SEQUENCE</scope>
</reference>
<evidence type="ECO:0000313" key="3">
    <source>
        <dbReference type="Proteomes" id="UP000784294"/>
    </source>
</evidence>
<proteinExistence type="predicted"/>
<dbReference type="Proteomes" id="UP000784294">
    <property type="component" value="Unassembled WGS sequence"/>
</dbReference>
<evidence type="ECO:0000256" key="1">
    <source>
        <dbReference type="SAM" id="MobiDB-lite"/>
    </source>
</evidence>
<feature type="region of interest" description="Disordered" evidence="1">
    <location>
        <begin position="1"/>
        <end position="34"/>
    </location>
</feature>
<keyword evidence="3" id="KW-1185">Reference proteome</keyword>
<dbReference type="EMBL" id="CAAALY010090585">
    <property type="protein sequence ID" value="VEL27876.1"/>
    <property type="molecule type" value="Genomic_DNA"/>
</dbReference>
<gene>
    <name evidence="2" type="ORF">PXEA_LOCUS21316</name>
</gene>
<dbReference type="AlphaFoldDB" id="A0A3S5AFD7"/>
<organism evidence="2 3">
    <name type="scientific">Protopolystoma xenopodis</name>
    <dbReference type="NCBI Taxonomy" id="117903"/>
    <lineage>
        <taxon>Eukaryota</taxon>
        <taxon>Metazoa</taxon>
        <taxon>Spiralia</taxon>
        <taxon>Lophotrochozoa</taxon>
        <taxon>Platyhelminthes</taxon>
        <taxon>Monogenea</taxon>
        <taxon>Polyopisthocotylea</taxon>
        <taxon>Polystomatidea</taxon>
        <taxon>Polystomatidae</taxon>
        <taxon>Protopolystoma</taxon>
    </lineage>
</organism>
<comment type="caution">
    <text evidence="2">The sequence shown here is derived from an EMBL/GenBank/DDBJ whole genome shotgun (WGS) entry which is preliminary data.</text>
</comment>
<name>A0A3S5AFD7_9PLAT</name>